<keyword evidence="5" id="KW-0648">Protein biosynthesis</keyword>
<organism evidence="11 12">
    <name type="scientific">Spizellomyces punctatus (strain DAOM BR117)</name>
    <dbReference type="NCBI Taxonomy" id="645134"/>
    <lineage>
        <taxon>Eukaryota</taxon>
        <taxon>Fungi</taxon>
        <taxon>Fungi incertae sedis</taxon>
        <taxon>Chytridiomycota</taxon>
        <taxon>Chytridiomycota incertae sedis</taxon>
        <taxon>Chytridiomycetes</taxon>
        <taxon>Spizellomycetales</taxon>
        <taxon>Spizellomycetaceae</taxon>
        <taxon>Spizellomyces</taxon>
    </lineage>
</organism>
<keyword evidence="4" id="KW-0396">Initiation factor</keyword>
<dbReference type="Proteomes" id="UP000053201">
    <property type="component" value="Unassembled WGS sequence"/>
</dbReference>
<sequence length="561" mass="60603">MLIICGDGFFVMASKDKEPIRNTDAPPRSVVVGFDAPSPSRSVEPSRRPSKADAAGIGKPSRTSSANDAELSAELAKKGGEGSQNPAKKSQKEMTKAERRELQERQRAEKKAREAAGIPKRLPKPKQGGGTPGQTAAAGFAAHNAQNSQPDMKQPSPNAAVLRVASSMRLDDPRKRSKAQKQQPVNRQIARKPVGLFSHLPQYEKHDNMQARLKKQENIHPAVLTLGLRFAEFVIAGGNARCMAMLQAFKKVISDYVTPVGMSLPRHLPSVISKQVDFLSNTRVLAASMKTAIRELKKEISISSPDTPDEDAKTYLIGKIDEFIVERIITAGRAIAEEALEQKKSIKDGDVILTFGRSSVVLQLLLAAHARGINFKVIVADGRPKLEGKEILKSLVHAGISCAYVFCTAVPLLMKEVTKVIIGASAVLANGAVLSRVGTSVVCNAAKELQVPVIVLCESYKFSEEVRLDSFTWNEIGNPDELVDVSNRAPSEHAFNASTGGFQSDEAGVIGCWRSVDKLKLLNLHYDVTPAHFVTALICEHGTVPSTCALTIARLAAEKSA</sequence>
<evidence type="ECO:0000313" key="12">
    <source>
        <dbReference type="Proteomes" id="UP000053201"/>
    </source>
</evidence>
<dbReference type="VEuPathDB" id="FungiDB:SPPG_03473"/>
<evidence type="ECO:0000256" key="9">
    <source>
        <dbReference type="RuleBase" id="RU003814"/>
    </source>
</evidence>
<evidence type="ECO:0000256" key="2">
    <source>
        <dbReference type="ARBA" id="ARBA00007251"/>
    </source>
</evidence>
<dbReference type="Pfam" id="PF01008">
    <property type="entry name" value="IF-2B"/>
    <property type="match status" value="1"/>
</dbReference>
<evidence type="ECO:0000256" key="5">
    <source>
        <dbReference type="ARBA" id="ARBA00022917"/>
    </source>
</evidence>
<name>A0A0L0HLJ7_SPIPD</name>
<comment type="subunit">
    <text evidence="8">Component of the translation initiation factor 2B (eIF2B) complex which is a heterodecamer of two sets of five different subunits: alpha, beta, gamma, delta and epsilon. Subunits alpha, beta and delta comprise a regulatory subcomplex and subunits epsilon and gamma comprise a catalytic subcomplex. Within the complex, the hexameric regulatory complex resides at the center, with the two heterodimeric catalytic subcomplexes bound on opposite sides.</text>
</comment>
<evidence type="ECO:0000256" key="3">
    <source>
        <dbReference type="ARBA" id="ARBA00022490"/>
    </source>
</evidence>
<dbReference type="InterPro" id="IPR042529">
    <property type="entry name" value="IF_2B-like_C"/>
</dbReference>
<evidence type="ECO:0000256" key="1">
    <source>
        <dbReference type="ARBA" id="ARBA00004514"/>
    </source>
</evidence>
<proteinExistence type="inferred from homology"/>
<dbReference type="EMBL" id="KQ257454">
    <property type="protein sequence ID" value="KND01679.1"/>
    <property type="molecule type" value="Genomic_DNA"/>
</dbReference>
<dbReference type="SUPFAM" id="SSF100950">
    <property type="entry name" value="NagB/RpiA/CoA transferase-like"/>
    <property type="match status" value="1"/>
</dbReference>
<keyword evidence="12" id="KW-1185">Reference proteome</keyword>
<dbReference type="InParanoid" id="A0A0L0HLJ7"/>
<dbReference type="RefSeq" id="XP_016609718.1">
    <property type="nucleotide sequence ID" value="XM_016751737.1"/>
</dbReference>
<evidence type="ECO:0000256" key="10">
    <source>
        <dbReference type="SAM" id="MobiDB-lite"/>
    </source>
</evidence>
<comment type="subcellular location">
    <subcellularLocation>
        <location evidence="1">Cytoplasm</location>
        <location evidence="1">Cytosol</location>
    </subcellularLocation>
</comment>
<dbReference type="FunCoup" id="A0A0L0HLJ7">
    <property type="interactions" value="524"/>
</dbReference>
<dbReference type="GeneID" id="27686985"/>
<dbReference type="PANTHER" id="PTHR10233:SF14">
    <property type="entry name" value="TRANSLATION INITIATION FACTOR EIF-2B SUBUNIT DELTA"/>
    <property type="match status" value="1"/>
</dbReference>
<dbReference type="InterPro" id="IPR037171">
    <property type="entry name" value="NagB/RpiA_transferase-like"/>
</dbReference>
<feature type="region of interest" description="Disordered" evidence="10">
    <location>
        <begin position="17"/>
        <end position="137"/>
    </location>
</feature>
<reference evidence="11 12" key="1">
    <citation type="submission" date="2009-08" db="EMBL/GenBank/DDBJ databases">
        <title>The Genome Sequence of Spizellomyces punctatus strain DAOM BR117.</title>
        <authorList>
            <consortium name="The Broad Institute Genome Sequencing Platform"/>
            <person name="Russ C."/>
            <person name="Cuomo C."/>
            <person name="Shea T."/>
            <person name="Young S.K."/>
            <person name="Zeng Q."/>
            <person name="Koehrsen M."/>
            <person name="Haas B."/>
            <person name="Borodovsky M."/>
            <person name="Guigo R."/>
            <person name="Alvarado L."/>
            <person name="Berlin A."/>
            <person name="Bochicchio J."/>
            <person name="Borenstein D."/>
            <person name="Chapman S."/>
            <person name="Chen Z."/>
            <person name="Engels R."/>
            <person name="Freedman E."/>
            <person name="Gellesch M."/>
            <person name="Goldberg J."/>
            <person name="Griggs A."/>
            <person name="Gujja S."/>
            <person name="Heiman D."/>
            <person name="Hepburn T."/>
            <person name="Howarth C."/>
            <person name="Jen D."/>
            <person name="Larson L."/>
            <person name="Lewis B."/>
            <person name="Mehta T."/>
            <person name="Park D."/>
            <person name="Pearson M."/>
            <person name="Roberts A."/>
            <person name="Saif S."/>
            <person name="Shenoy N."/>
            <person name="Sisk P."/>
            <person name="Stolte C."/>
            <person name="Sykes S."/>
            <person name="Thomson T."/>
            <person name="Walk T."/>
            <person name="White J."/>
            <person name="Yandava C."/>
            <person name="Burger G."/>
            <person name="Gray M.W."/>
            <person name="Holland P.W.H."/>
            <person name="King N."/>
            <person name="Lang F.B.F."/>
            <person name="Roger A.J."/>
            <person name="Ruiz-Trillo I."/>
            <person name="Lander E."/>
            <person name="Nusbaum C."/>
        </authorList>
    </citation>
    <scope>NUCLEOTIDE SEQUENCE [LARGE SCALE GENOMIC DNA]</scope>
    <source>
        <strain evidence="11 12">DAOM BR117</strain>
    </source>
</reference>
<dbReference type="GO" id="GO:0005829">
    <property type="term" value="C:cytosol"/>
    <property type="evidence" value="ECO:0007669"/>
    <property type="project" value="UniProtKB-SubCell"/>
</dbReference>
<protein>
    <recommendedName>
        <fullName evidence="6">Translation initiation factor eIF2B subunit delta</fullName>
    </recommendedName>
    <alternativeName>
        <fullName evidence="7">eIF2B GDP-GTP exchange factor subunit delta</fullName>
    </alternativeName>
</protein>
<feature type="region of interest" description="Disordered" evidence="10">
    <location>
        <begin position="168"/>
        <end position="187"/>
    </location>
</feature>
<dbReference type="OMA" id="MRDYVIC"/>
<dbReference type="OrthoDB" id="10254737at2759"/>
<comment type="similarity">
    <text evidence="2 9">Belongs to the eIF-2B alpha/beta/delta subunits family.</text>
</comment>
<evidence type="ECO:0000256" key="7">
    <source>
        <dbReference type="ARBA" id="ARBA00044356"/>
    </source>
</evidence>
<evidence type="ECO:0000313" key="11">
    <source>
        <dbReference type="EMBL" id="KND01679.1"/>
    </source>
</evidence>
<dbReference type="GO" id="GO:0003743">
    <property type="term" value="F:translation initiation factor activity"/>
    <property type="evidence" value="ECO:0007669"/>
    <property type="project" value="UniProtKB-KW"/>
</dbReference>
<accession>A0A0L0HLJ7</accession>
<feature type="compositionally biased region" description="Basic and acidic residues" evidence="10">
    <location>
        <begin position="90"/>
        <end position="114"/>
    </location>
</feature>
<dbReference type="Gene3D" id="3.40.50.10470">
    <property type="entry name" value="Translation initiation factor eif-2b, domain 2"/>
    <property type="match status" value="1"/>
</dbReference>
<evidence type="ECO:0000256" key="6">
    <source>
        <dbReference type="ARBA" id="ARBA00044147"/>
    </source>
</evidence>
<keyword evidence="3" id="KW-0963">Cytoplasm</keyword>
<gene>
    <name evidence="11" type="ORF">SPPG_03473</name>
</gene>
<dbReference type="PANTHER" id="PTHR10233">
    <property type="entry name" value="TRANSLATION INITIATION FACTOR EIF-2B"/>
    <property type="match status" value="1"/>
</dbReference>
<evidence type="ECO:0000256" key="8">
    <source>
        <dbReference type="ARBA" id="ARBA00046432"/>
    </source>
</evidence>
<dbReference type="eggNOG" id="KOG1467">
    <property type="taxonomic scope" value="Eukaryota"/>
</dbReference>
<dbReference type="AlphaFoldDB" id="A0A0L0HLJ7"/>
<evidence type="ECO:0000256" key="4">
    <source>
        <dbReference type="ARBA" id="ARBA00022540"/>
    </source>
</evidence>
<dbReference type="InterPro" id="IPR000649">
    <property type="entry name" value="IF-2B-related"/>
</dbReference>
<dbReference type="STRING" id="645134.A0A0L0HLJ7"/>